<dbReference type="EMBL" id="MHHR01000002">
    <property type="protein sequence ID" value="OGY35253.1"/>
    <property type="molecule type" value="Genomic_DNA"/>
</dbReference>
<protein>
    <recommendedName>
        <fullName evidence="1">DUF6922 domain-containing protein</fullName>
    </recommendedName>
</protein>
<name>A0A1G1X5K7_9BACT</name>
<evidence type="ECO:0000259" key="1">
    <source>
        <dbReference type="Pfam" id="PF21956"/>
    </source>
</evidence>
<sequence length="88" mass="10063">MIPDFVAPFLWSYDIEALDLERDKKRIITNVLNLGTKSATNWLFSVYTTKDIADCLAHPLPGEWNKKSLHFWAFILGIAPGPTMRMIP</sequence>
<proteinExistence type="predicted"/>
<gene>
    <name evidence="2" type="ORF">A3D99_01115</name>
</gene>
<organism evidence="2 3">
    <name type="scientific">Candidatus Andersenbacteria bacterium RIFCSPHIGHO2_12_FULL_45_11</name>
    <dbReference type="NCBI Taxonomy" id="1797281"/>
    <lineage>
        <taxon>Bacteria</taxon>
        <taxon>Candidatus Anderseniibacteriota</taxon>
    </lineage>
</organism>
<dbReference type="Proteomes" id="UP000177528">
    <property type="component" value="Unassembled WGS sequence"/>
</dbReference>
<accession>A0A1G1X5K7</accession>
<evidence type="ECO:0000313" key="2">
    <source>
        <dbReference type="EMBL" id="OGY35253.1"/>
    </source>
</evidence>
<reference evidence="2 3" key="1">
    <citation type="journal article" date="2016" name="Nat. Commun.">
        <title>Thousands of microbial genomes shed light on interconnected biogeochemical processes in an aquifer system.</title>
        <authorList>
            <person name="Anantharaman K."/>
            <person name="Brown C.T."/>
            <person name="Hug L.A."/>
            <person name="Sharon I."/>
            <person name="Castelle C.J."/>
            <person name="Probst A.J."/>
            <person name="Thomas B.C."/>
            <person name="Singh A."/>
            <person name="Wilkins M.J."/>
            <person name="Karaoz U."/>
            <person name="Brodie E.L."/>
            <person name="Williams K.H."/>
            <person name="Hubbard S.S."/>
            <person name="Banfield J.F."/>
        </authorList>
    </citation>
    <scope>NUCLEOTIDE SEQUENCE [LARGE SCALE GENOMIC DNA]</scope>
</reference>
<comment type="caution">
    <text evidence="2">The sequence shown here is derived from an EMBL/GenBank/DDBJ whole genome shotgun (WGS) entry which is preliminary data.</text>
</comment>
<dbReference type="Pfam" id="PF21956">
    <property type="entry name" value="DUF6922"/>
    <property type="match status" value="1"/>
</dbReference>
<feature type="domain" description="DUF6922" evidence="1">
    <location>
        <begin position="8"/>
        <end position="55"/>
    </location>
</feature>
<evidence type="ECO:0000313" key="3">
    <source>
        <dbReference type="Proteomes" id="UP000177528"/>
    </source>
</evidence>
<dbReference type="InterPro" id="IPR053830">
    <property type="entry name" value="DUF6922"/>
</dbReference>
<dbReference type="AlphaFoldDB" id="A0A1G1X5K7"/>